<dbReference type="SMART" id="SM00490">
    <property type="entry name" value="HELICc"/>
    <property type="match status" value="1"/>
</dbReference>
<dbReference type="AlphaFoldDB" id="A0A345XKF2"/>
<gene>
    <name evidence="3" type="ORF">DVA86_05065</name>
</gene>
<dbReference type="NCBIfam" id="NF038325">
    <property type="entry name" value="DISARM_DrmAS"/>
    <property type="match status" value="1"/>
</dbReference>
<dbReference type="PROSITE" id="PS51194">
    <property type="entry name" value="HELICASE_CTER"/>
    <property type="match status" value="1"/>
</dbReference>
<organism evidence="3 4">
    <name type="scientific">Streptomyces armeniacus</name>
    <dbReference type="NCBI Taxonomy" id="83291"/>
    <lineage>
        <taxon>Bacteria</taxon>
        <taxon>Bacillati</taxon>
        <taxon>Actinomycetota</taxon>
        <taxon>Actinomycetes</taxon>
        <taxon>Kitasatosporales</taxon>
        <taxon>Streptomycetaceae</taxon>
        <taxon>Streptomyces</taxon>
    </lineage>
</organism>
<reference evidence="3 4" key="1">
    <citation type="submission" date="2018-07" db="EMBL/GenBank/DDBJ databases">
        <title>Draft genome of the type strain Streptomyces armeniacus ATCC 15676.</title>
        <authorList>
            <person name="Labana P."/>
            <person name="Gosse J.T."/>
            <person name="Boddy C.N."/>
        </authorList>
    </citation>
    <scope>NUCLEOTIDE SEQUENCE [LARGE SCALE GENOMIC DNA]</scope>
    <source>
        <strain evidence="3 4">ATCC 15676</strain>
    </source>
</reference>
<dbReference type="Pfam" id="PF00271">
    <property type="entry name" value="Helicase_C"/>
    <property type="match status" value="1"/>
</dbReference>
<proteinExistence type="predicted"/>
<feature type="domain" description="Helicase C-terminal" evidence="2">
    <location>
        <begin position="882"/>
        <end position="1046"/>
    </location>
</feature>
<keyword evidence="4" id="KW-1185">Reference proteome</keyword>
<evidence type="ECO:0000313" key="4">
    <source>
        <dbReference type="Proteomes" id="UP000254425"/>
    </source>
</evidence>
<evidence type="ECO:0000313" key="3">
    <source>
        <dbReference type="EMBL" id="AXK32118.1"/>
    </source>
</evidence>
<evidence type="ECO:0000256" key="1">
    <source>
        <dbReference type="SAM" id="MobiDB-lite"/>
    </source>
</evidence>
<name>A0A345XKF2_9ACTN</name>
<dbReference type="SUPFAM" id="SSF52540">
    <property type="entry name" value="P-loop containing nucleoside triphosphate hydrolases"/>
    <property type="match status" value="1"/>
</dbReference>
<feature type="compositionally biased region" description="Acidic residues" evidence="1">
    <location>
        <begin position="1201"/>
        <end position="1210"/>
    </location>
</feature>
<dbReference type="InterPro" id="IPR001650">
    <property type="entry name" value="Helicase_C-like"/>
</dbReference>
<dbReference type="EMBL" id="CP031320">
    <property type="protein sequence ID" value="AXK32118.1"/>
    <property type="molecule type" value="Genomic_DNA"/>
</dbReference>
<feature type="region of interest" description="Disordered" evidence="1">
    <location>
        <begin position="1"/>
        <end position="33"/>
    </location>
</feature>
<feature type="region of interest" description="Disordered" evidence="1">
    <location>
        <begin position="1180"/>
        <end position="1210"/>
    </location>
</feature>
<protein>
    <recommendedName>
        <fullName evidence="2">Helicase C-terminal domain-containing protein</fullName>
    </recommendedName>
</protein>
<evidence type="ECO:0000259" key="2">
    <source>
        <dbReference type="PROSITE" id="PS51194"/>
    </source>
</evidence>
<dbReference type="InterPro" id="IPR027417">
    <property type="entry name" value="P-loop_NTPase"/>
</dbReference>
<dbReference type="Gene3D" id="3.40.50.300">
    <property type="entry name" value="P-loop containing nucleotide triphosphate hydrolases"/>
    <property type="match status" value="1"/>
</dbReference>
<dbReference type="Proteomes" id="UP000254425">
    <property type="component" value="Chromosome"/>
</dbReference>
<dbReference type="CDD" id="cd18785">
    <property type="entry name" value="SF2_C"/>
    <property type="match status" value="1"/>
</dbReference>
<accession>A0A345XKF2</accession>
<sequence>MNVVTQESLPATAGDSPDGGPEDQQAPPALDAATPQQIRDELAELVVTDLLGPIGGQDEELDGNPIDHYLIGRLAPAGITVDGMLKLGGMPVDPGTFDEKTIAGVPDAEEGDRDTDAPNIPSLQPSSLGFTARVDGSVDELRLHCSWARYLAGHSSDRERTDRVWHRSAFADTVTVCLQEGEIAPEPVLPHEFPDVVVRGRARRHDGDWLVSLFLVNGQAQGERRSAHNWLFQTVLTASGPDGTAPFLPRRAPDTAGGDAAERTERRSLAMAHRFHPEFAVGHGTGVRSEPSPGDPLRAAQITTTAAPSYEIPHTDVPDPLGEHDADLAELRDLVLDMRELASLEPTALRTALLPLVEGYRAWIERTAQSIDEPGTRLDGYEAEARDNLRRAGETADRIQAGVELLTEEAALEAFRFANEAMWQQRVHTLASAHRRSDQELSLAAAVEAVDLPRNRSWRPFQLAFLLLNLPSLADPSHPERSDDAAALADLLWFPTGGGKTEAYLGLTAFTLAIRRRLRGLGGLNSESGVAVLMRYTLRLLTIQQFQRAAALICACETIRRSDPIRWGEVPFRIGLWVGGSVTPNSTDQAHGWLKDLRKDRGRGRRRGRSGSPHQLTSCPWCGTKLDAGRDISVDTTARRTFIVCPDVFSCPFGMGALEAASDERGLPVLVVDEEIYRLPPSLVIATVDKFAQLPWKGETQTLFGRVAKCCTRHGYVTADAVDSEWERPSHPAQHGHPAARTLDVQRVRPPDLIVQDELHLISGPLGSLTGLYEAAVDRLSTWDIQPGQAVRPKVIASTATVRRAERQIKDLFGRRTAVFPPPGLTMDDNFFARRRSTGVKPGRRYVGICAQGVRTKSVAIRVYVAQLAAAKLLHERYGQGELTDPYMTLVGYFNSLRDLGGMRRLVEDDVSTRLARVDRRGLATRFLGEPAELTSRMSSDAIPDILEKLDLKFAGRKKGSPRPIDVLLATNMIAVGVDVSRLGAMVVSNQPKSTAEYIQATSRVGRQAPGLVFTVLNWARPRDLSHYETFESFHATIYQHVEALSVTPFAERAVDRGLTGVLAALVRDLKQEFNANRGAQFFDTRGELADHVVRYLQRRAGSVTEDSKVSQEIGRLLGQRLDYWEQRRKAPGTILGYRTARRQGDVTPLLKDPDGTRWQLMTCPTSLREVEPPVRLMFVGDNGQDVSDEPSFVPRPQSDSPDDAAQEQS</sequence>
<feature type="region of interest" description="Disordered" evidence="1">
    <location>
        <begin position="106"/>
        <end position="128"/>
    </location>
</feature>
<dbReference type="KEGG" id="sarm:DVA86_05065"/>